<name>A0A4R6T9V9_9BACT</name>
<evidence type="ECO:0000256" key="1">
    <source>
        <dbReference type="SAM" id="Phobius"/>
    </source>
</evidence>
<keyword evidence="1" id="KW-1133">Transmembrane helix</keyword>
<feature type="transmembrane region" description="Helical" evidence="1">
    <location>
        <begin position="59"/>
        <end position="80"/>
    </location>
</feature>
<protein>
    <submittedName>
        <fullName evidence="2">Uncharacterized protein DUF2029</fullName>
    </submittedName>
</protein>
<evidence type="ECO:0000313" key="3">
    <source>
        <dbReference type="Proteomes" id="UP000294535"/>
    </source>
</evidence>
<feature type="transmembrane region" description="Helical" evidence="1">
    <location>
        <begin position="236"/>
        <end position="256"/>
    </location>
</feature>
<keyword evidence="3" id="KW-1185">Reference proteome</keyword>
<feature type="transmembrane region" description="Helical" evidence="1">
    <location>
        <begin position="265"/>
        <end position="283"/>
    </location>
</feature>
<sequence>MSPRIRQGLQVGIWALMTIGIAFLSGIPRTSFGITFLLYSAIFGGLVALYLLSPKVISWRNLFLAGLTMRVAVFFFSPQWSDDYFRFLWDGELLEMGENPYLEIPRDFLEKSANDSSAYLNQLFEGLNSRDYYSVYPPINQLIFWIGAKASMGFVWNGYMMLRLILILAESAVFILLWKLLRVFELPQKQILWYWLNPLVVLEIVGNLHFEGFVLLFLLASLWFFQKGRLGFSGGFWALAIGVKLLPLILAPAFLANEKVRKSRLFWLGTILILVLCFSPLFIENSWMNFFQSLKLYQGKFEFNASMYYLLREIGFWIKGYNIIADLTKGLSILTLVLILFFSFKRKSKTLQDMLDLWVLIYLIYLILQPVVHPWYILPGLGLSIFSRKVTFLLWSFAAIFSYQAYGNPDFMENSVFLFLAYGVVFFGVYVDYFKKERSPNFMA</sequence>
<dbReference type="GO" id="GO:0005886">
    <property type="term" value="C:plasma membrane"/>
    <property type="evidence" value="ECO:0007669"/>
    <property type="project" value="UniProtKB-SubCell"/>
</dbReference>
<proteinExistence type="predicted"/>
<gene>
    <name evidence="2" type="ORF">DFQ04_0164</name>
</gene>
<evidence type="ECO:0000313" key="2">
    <source>
        <dbReference type="EMBL" id="TDQ18365.1"/>
    </source>
</evidence>
<feature type="transmembrane region" description="Helical" evidence="1">
    <location>
        <begin position="160"/>
        <end position="181"/>
    </location>
</feature>
<accession>A0A4R6T9V9</accession>
<feature type="transmembrane region" description="Helical" evidence="1">
    <location>
        <begin position="320"/>
        <end position="343"/>
    </location>
</feature>
<keyword evidence="1" id="KW-0812">Transmembrane</keyword>
<reference evidence="2 3" key="1">
    <citation type="submission" date="2019-03" db="EMBL/GenBank/DDBJ databases">
        <title>Genomic Encyclopedia of Type Strains, Phase III (KMG-III): the genomes of soil and plant-associated and newly described type strains.</title>
        <authorList>
            <person name="Whitman W."/>
        </authorList>
    </citation>
    <scope>NUCLEOTIDE SEQUENCE [LARGE SCALE GENOMIC DNA]</scope>
    <source>
        <strain evidence="2 3">CECT 8446</strain>
    </source>
</reference>
<feature type="transmembrane region" description="Helical" evidence="1">
    <location>
        <begin position="33"/>
        <end position="52"/>
    </location>
</feature>
<feature type="transmembrane region" description="Helical" evidence="1">
    <location>
        <begin position="7"/>
        <end position="27"/>
    </location>
</feature>
<feature type="transmembrane region" description="Helical" evidence="1">
    <location>
        <begin position="355"/>
        <end position="377"/>
    </location>
</feature>
<feature type="transmembrane region" description="Helical" evidence="1">
    <location>
        <begin position="193"/>
        <end position="224"/>
    </location>
</feature>
<dbReference type="Proteomes" id="UP000294535">
    <property type="component" value="Unassembled WGS sequence"/>
</dbReference>
<comment type="caution">
    <text evidence="2">The sequence shown here is derived from an EMBL/GenBank/DDBJ whole genome shotgun (WGS) entry which is preliminary data.</text>
</comment>
<dbReference type="AlphaFoldDB" id="A0A4R6T9V9"/>
<dbReference type="EMBL" id="SNYF01000005">
    <property type="protein sequence ID" value="TDQ18365.1"/>
    <property type="molecule type" value="Genomic_DNA"/>
</dbReference>
<dbReference type="GO" id="GO:0016758">
    <property type="term" value="F:hexosyltransferase activity"/>
    <property type="evidence" value="ECO:0007669"/>
    <property type="project" value="InterPro"/>
</dbReference>
<feature type="transmembrane region" description="Helical" evidence="1">
    <location>
        <begin position="415"/>
        <end position="434"/>
    </location>
</feature>
<organism evidence="2 3">
    <name type="scientific">Algoriphagus boseongensis</name>
    <dbReference type="NCBI Taxonomy" id="1442587"/>
    <lineage>
        <taxon>Bacteria</taxon>
        <taxon>Pseudomonadati</taxon>
        <taxon>Bacteroidota</taxon>
        <taxon>Cytophagia</taxon>
        <taxon>Cytophagales</taxon>
        <taxon>Cyclobacteriaceae</taxon>
        <taxon>Algoriphagus</taxon>
    </lineage>
</organism>
<keyword evidence="1" id="KW-0472">Membrane</keyword>
<dbReference type="Pfam" id="PF26314">
    <property type="entry name" value="MptA_B_family"/>
    <property type="match status" value="1"/>
</dbReference>